<dbReference type="InterPro" id="IPR036259">
    <property type="entry name" value="MFS_trans_sf"/>
</dbReference>
<dbReference type="PANTHER" id="PTHR23121">
    <property type="entry name" value="SODIUM-DEPENDENT GLUCOSE TRANSPORTER 1"/>
    <property type="match status" value="1"/>
</dbReference>
<dbReference type="SUPFAM" id="SSF103473">
    <property type="entry name" value="MFS general substrate transporter"/>
    <property type="match status" value="1"/>
</dbReference>
<dbReference type="PANTHER" id="PTHR23121:SF9">
    <property type="entry name" value="SODIUM-DEPENDENT GLUCOSE TRANSPORTER 1"/>
    <property type="match status" value="1"/>
</dbReference>
<feature type="transmembrane region" description="Helical" evidence="4">
    <location>
        <begin position="61"/>
        <end position="83"/>
    </location>
</feature>
<dbReference type="AlphaFoldDB" id="A0A7R9LL88"/>
<evidence type="ECO:0000256" key="4">
    <source>
        <dbReference type="SAM" id="Phobius"/>
    </source>
</evidence>
<keyword evidence="3 4" id="KW-0472">Membrane</keyword>
<protein>
    <submittedName>
        <fullName evidence="5">Uncharacterized protein</fullName>
    </submittedName>
</protein>
<name>A0A7R9LL88_9ACAR</name>
<evidence type="ECO:0000256" key="1">
    <source>
        <dbReference type="ARBA" id="ARBA00022692"/>
    </source>
</evidence>
<accession>A0A7R9LL88</accession>
<sequence length="173" mass="18700">MILTIQNFIMGPALPELQVIYSASVQQISNTQTIASAFYLVGSLSICVACMTYARRLDVLYVLYAIINIGCGGIDSVTNVWIVEMWADNCGPYTQGLQFVMSIGALISPQIINPFLPKQAILAVILLSVILIGLVGVIANLWTFWPLYAASSGLHMSNELADNINTVQLAATT</sequence>
<gene>
    <name evidence="5" type="ORF">OSB1V03_LOCUS19744</name>
</gene>
<keyword evidence="6" id="KW-1185">Reference proteome</keyword>
<dbReference type="EMBL" id="CAJPIZ010029893">
    <property type="protein sequence ID" value="CAG2119797.1"/>
    <property type="molecule type" value="Genomic_DNA"/>
</dbReference>
<evidence type="ECO:0000256" key="3">
    <source>
        <dbReference type="ARBA" id="ARBA00023136"/>
    </source>
</evidence>
<dbReference type="EMBL" id="OC884468">
    <property type="protein sequence ID" value="CAD7643763.1"/>
    <property type="molecule type" value="Genomic_DNA"/>
</dbReference>
<evidence type="ECO:0000256" key="2">
    <source>
        <dbReference type="ARBA" id="ARBA00022989"/>
    </source>
</evidence>
<keyword evidence="1 4" id="KW-0812">Transmembrane</keyword>
<proteinExistence type="predicted"/>
<dbReference type="Proteomes" id="UP000759131">
    <property type="component" value="Unassembled WGS sequence"/>
</dbReference>
<feature type="non-terminal residue" evidence="5">
    <location>
        <position position="1"/>
    </location>
</feature>
<evidence type="ECO:0000313" key="5">
    <source>
        <dbReference type="EMBL" id="CAD7643763.1"/>
    </source>
</evidence>
<dbReference type="OrthoDB" id="6365769at2759"/>
<keyword evidence="2 4" id="KW-1133">Transmembrane helix</keyword>
<evidence type="ECO:0000313" key="6">
    <source>
        <dbReference type="Proteomes" id="UP000759131"/>
    </source>
</evidence>
<feature type="transmembrane region" description="Helical" evidence="4">
    <location>
        <begin position="95"/>
        <end position="113"/>
    </location>
</feature>
<feature type="transmembrane region" description="Helical" evidence="4">
    <location>
        <begin position="120"/>
        <end position="145"/>
    </location>
</feature>
<organism evidence="5">
    <name type="scientific">Medioppia subpectinata</name>
    <dbReference type="NCBI Taxonomy" id="1979941"/>
    <lineage>
        <taxon>Eukaryota</taxon>
        <taxon>Metazoa</taxon>
        <taxon>Ecdysozoa</taxon>
        <taxon>Arthropoda</taxon>
        <taxon>Chelicerata</taxon>
        <taxon>Arachnida</taxon>
        <taxon>Acari</taxon>
        <taxon>Acariformes</taxon>
        <taxon>Sarcoptiformes</taxon>
        <taxon>Oribatida</taxon>
        <taxon>Brachypylina</taxon>
        <taxon>Oppioidea</taxon>
        <taxon>Oppiidae</taxon>
        <taxon>Medioppia</taxon>
    </lineage>
</organism>
<reference evidence="5" key="1">
    <citation type="submission" date="2020-11" db="EMBL/GenBank/DDBJ databases">
        <authorList>
            <person name="Tran Van P."/>
        </authorList>
    </citation>
    <scope>NUCLEOTIDE SEQUENCE</scope>
</reference>